<dbReference type="SUPFAM" id="SSF51905">
    <property type="entry name" value="FAD/NAD(P)-binding domain"/>
    <property type="match status" value="1"/>
</dbReference>
<dbReference type="Proteomes" id="UP000076512">
    <property type="component" value="Unassembled WGS sequence"/>
</dbReference>
<dbReference type="InterPro" id="IPR036188">
    <property type="entry name" value="FAD/NAD-bd_sf"/>
</dbReference>
<gene>
    <name evidence="3" type="ORF">AWN90_24720</name>
</gene>
<protein>
    <recommendedName>
        <fullName evidence="2">FAD-binding domain-containing protein</fullName>
    </recommendedName>
</protein>
<dbReference type="EMBL" id="LWGR01000005">
    <property type="protein sequence ID" value="KZM74305.1"/>
    <property type="molecule type" value="Genomic_DNA"/>
</dbReference>
<evidence type="ECO:0000256" key="1">
    <source>
        <dbReference type="ARBA" id="ARBA00023002"/>
    </source>
</evidence>
<evidence type="ECO:0000313" key="3">
    <source>
        <dbReference type="EMBL" id="KZM74305.1"/>
    </source>
</evidence>
<dbReference type="Pfam" id="PF01494">
    <property type="entry name" value="FAD_binding_3"/>
    <property type="match status" value="1"/>
</dbReference>
<accession>A0A161WMI8</accession>
<sequence>MLSEEPCVVVGAGPVGLTAALALRRWGVPVLLVEAEPQQRVRPGSRAIGIAPPVLGRYNTIMPGLGDTISRTGIPMRSGHTFYEGRRVFRTPNPKVGPFHVFGTNLPQRMVEEILLKEAVAQGVQFRWDTPVTAVETSGTGVRVELATGEAITTPYVIGADGARSVVRTAIGATLEGVTDETPFVIADVDEHPDGTTPAMPAAFHYRHPGLLGRNVLLLPFATGLRLDLECLPGDDVEYLSSPDGVREWVSMIVDPWHAEPEHVQWVSVYKFRQSVASAYTDPHRRVLLAGEAAHVFAPWGARGLNSGVFDASDAAEAIHIALRSTDSEHARQVIDRCAVRRRAWGLHNRDISGRGLRILRGSDPAMRRGRAFAARVAPYFPPAGMWLANGPIKIPVPRRRYGRWGSY</sequence>
<dbReference type="GO" id="GO:0071949">
    <property type="term" value="F:FAD binding"/>
    <property type="evidence" value="ECO:0007669"/>
    <property type="project" value="InterPro"/>
</dbReference>
<comment type="caution">
    <text evidence="3">The sequence shown here is derived from an EMBL/GenBank/DDBJ whole genome shotgun (WGS) entry which is preliminary data.</text>
</comment>
<dbReference type="GO" id="GO:0008688">
    <property type="term" value="F:3-(3-hydroxyphenyl)propionate hydroxylase activity"/>
    <property type="evidence" value="ECO:0007669"/>
    <property type="project" value="TreeGrafter"/>
</dbReference>
<dbReference type="PANTHER" id="PTHR43476:SF3">
    <property type="entry name" value="FAD-BINDING MONOOXYGENASE"/>
    <property type="match status" value="1"/>
</dbReference>
<organism evidence="3 4">
    <name type="scientific">Nocardia terpenica</name>
    <dbReference type="NCBI Taxonomy" id="455432"/>
    <lineage>
        <taxon>Bacteria</taxon>
        <taxon>Bacillati</taxon>
        <taxon>Actinomycetota</taxon>
        <taxon>Actinomycetes</taxon>
        <taxon>Mycobacteriales</taxon>
        <taxon>Nocardiaceae</taxon>
        <taxon>Nocardia</taxon>
    </lineage>
</organism>
<feature type="domain" description="FAD-binding" evidence="2">
    <location>
        <begin position="7"/>
        <end position="327"/>
    </location>
</feature>
<dbReference type="InterPro" id="IPR002938">
    <property type="entry name" value="FAD-bd"/>
</dbReference>
<proteinExistence type="predicted"/>
<keyword evidence="1" id="KW-0560">Oxidoreductase</keyword>
<dbReference type="STRING" id="455432.AWN90_24720"/>
<keyword evidence="4" id="KW-1185">Reference proteome</keyword>
<name>A0A161WMI8_9NOCA</name>
<dbReference type="OrthoDB" id="8670884at2"/>
<dbReference type="PANTHER" id="PTHR43476">
    <property type="entry name" value="3-(3-HYDROXY-PHENYL)PROPIONATE/3-HYDROXYCINNAMIC ACID HYDROXYLASE"/>
    <property type="match status" value="1"/>
</dbReference>
<dbReference type="InterPro" id="IPR050631">
    <property type="entry name" value="PheA/TfdB_FAD_monoxygenase"/>
</dbReference>
<dbReference type="PRINTS" id="PR00420">
    <property type="entry name" value="RNGMNOXGNASE"/>
</dbReference>
<dbReference type="GO" id="GO:0019622">
    <property type="term" value="P:3-(3-hydroxy)phenylpropionate catabolic process"/>
    <property type="evidence" value="ECO:0007669"/>
    <property type="project" value="TreeGrafter"/>
</dbReference>
<reference evidence="3 4" key="1">
    <citation type="submission" date="2016-04" db="EMBL/GenBank/DDBJ databases">
        <authorList>
            <person name="Evans L.H."/>
            <person name="Alamgir A."/>
            <person name="Owens N."/>
            <person name="Weber N.D."/>
            <person name="Virtaneva K."/>
            <person name="Barbian K."/>
            <person name="Babar A."/>
            <person name="Rosenke K."/>
        </authorList>
    </citation>
    <scope>NUCLEOTIDE SEQUENCE [LARGE SCALE GENOMIC DNA]</scope>
    <source>
        <strain evidence="3 4">IFM 0406</strain>
    </source>
</reference>
<evidence type="ECO:0000259" key="2">
    <source>
        <dbReference type="Pfam" id="PF01494"/>
    </source>
</evidence>
<evidence type="ECO:0000313" key="4">
    <source>
        <dbReference type="Proteomes" id="UP000076512"/>
    </source>
</evidence>
<dbReference type="Gene3D" id="3.50.50.60">
    <property type="entry name" value="FAD/NAD(P)-binding domain"/>
    <property type="match status" value="1"/>
</dbReference>
<dbReference type="Gene3D" id="3.30.70.2450">
    <property type="match status" value="1"/>
</dbReference>
<dbReference type="RefSeq" id="WP_067587506.1">
    <property type="nucleotide sequence ID" value="NZ_JABMCZ010000005.1"/>
</dbReference>
<dbReference type="AlphaFoldDB" id="A0A161WMI8"/>